<feature type="compositionally biased region" description="Basic residues" evidence="1">
    <location>
        <begin position="345"/>
        <end position="356"/>
    </location>
</feature>
<proteinExistence type="predicted"/>
<organism evidence="2 3">
    <name type="scientific">Paspalum notatum var. saurae</name>
    <dbReference type="NCBI Taxonomy" id="547442"/>
    <lineage>
        <taxon>Eukaryota</taxon>
        <taxon>Viridiplantae</taxon>
        <taxon>Streptophyta</taxon>
        <taxon>Embryophyta</taxon>
        <taxon>Tracheophyta</taxon>
        <taxon>Spermatophyta</taxon>
        <taxon>Magnoliopsida</taxon>
        <taxon>Liliopsida</taxon>
        <taxon>Poales</taxon>
        <taxon>Poaceae</taxon>
        <taxon>PACMAD clade</taxon>
        <taxon>Panicoideae</taxon>
        <taxon>Andropogonodae</taxon>
        <taxon>Paspaleae</taxon>
        <taxon>Paspalinae</taxon>
        <taxon>Paspalum</taxon>
    </lineage>
</organism>
<feature type="region of interest" description="Disordered" evidence="1">
    <location>
        <begin position="240"/>
        <end position="264"/>
    </location>
</feature>
<feature type="non-terminal residue" evidence="2">
    <location>
        <position position="381"/>
    </location>
</feature>
<dbReference type="Gene3D" id="3.40.50.300">
    <property type="entry name" value="P-loop containing nucleotide triphosphate hydrolases"/>
    <property type="match status" value="1"/>
</dbReference>
<evidence type="ECO:0008006" key="4">
    <source>
        <dbReference type="Google" id="ProtNLM"/>
    </source>
</evidence>
<protein>
    <recommendedName>
        <fullName evidence="4">Rx N-terminal domain-containing protein</fullName>
    </recommendedName>
</protein>
<dbReference type="SUPFAM" id="SSF52540">
    <property type="entry name" value="P-loop containing nucleoside triphosphate hydrolases"/>
    <property type="match status" value="1"/>
</dbReference>
<dbReference type="InterPro" id="IPR027417">
    <property type="entry name" value="P-loop_NTPase"/>
</dbReference>
<dbReference type="AlphaFoldDB" id="A0AAQ3WHI0"/>
<dbReference type="Proteomes" id="UP001341281">
    <property type="component" value="Chromosome 03"/>
</dbReference>
<reference evidence="2 3" key="1">
    <citation type="submission" date="2024-02" db="EMBL/GenBank/DDBJ databases">
        <title>High-quality chromosome-scale genome assembly of Pensacola bahiagrass (Paspalum notatum Flugge var. saurae).</title>
        <authorList>
            <person name="Vega J.M."/>
            <person name="Podio M."/>
            <person name="Orjuela J."/>
            <person name="Siena L.A."/>
            <person name="Pessino S.C."/>
            <person name="Combes M.C."/>
            <person name="Mariac C."/>
            <person name="Albertini E."/>
            <person name="Pupilli F."/>
            <person name="Ortiz J.P.A."/>
            <person name="Leblanc O."/>
        </authorList>
    </citation>
    <scope>NUCLEOTIDE SEQUENCE [LARGE SCALE GENOMIC DNA]</scope>
    <source>
        <strain evidence="2">R1</strain>
        <tissue evidence="2">Leaf</tissue>
    </source>
</reference>
<sequence length="381" mass="43510">YFYDIMETVISVIVGELATRSLSFLINRYFKPAPSKEDSIQKLQWMLLRVRLTVKEAEGRRITNQAMLQQLNILRAVMYRGYYMLDTFIQQVPEEEDGKDHGVSRFLSLSKFSPAKRVCFSAARKYGAEKLEEMLESIEMAITSMTEFVIFLRNYPPMFCQPYSTYLFMEKCIFGRQLEMKRVISFLLHEDPPRDCSFGVLPIVGPGKVGKTTLVEHVCCDERVRNHFSHTIFLRASMRGETGRGRRDGGSMAAPSERARPRRGQAKLCVPNVHRIDVRERGRVLKDVLETAQGPTPWEEAKGCGSGTAEGTEWLRPRRSRGGAQPWESRAPLPPPFQPFTNRGRAGRRKPRHWHLAGKDELAASWGRRATPTSGRGVRRA</sequence>
<name>A0AAQ3WHI0_PASNO</name>
<feature type="region of interest" description="Disordered" evidence="1">
    <location>
        <begin position="295"/>
        <end position="381"/>
    </location>
</feature>
<dbReference type="PANTHER" id="PTHR33377">
    <property type="entry name" value="OS10G0134700 PROTEIN-RELATED"/>
    <property type="match status" value="1"/>
</dbReference>
<dbReference type="PANTHER" id="PTHR33377:SF20">
    <property type="entry name" value="RX N-TERMINAL DOMAIN-CONTAINING PROTEIN"/>
    <property type="match status" value="1"/>
</dbReference>
<dbReference type="EMBL" id="CP144747">
    <property type="protein sequence ID" value="WVZ61555.1"/>
    <property type="molecule type" value="Genomic_DNA"/>
</dbReference>
<accession>A0AAQ3WHI0</accession>
<evidence type="ECO:0000313" key="2">
    <source>
        <dbReference type="EMBL" id="WVZ61555.1"/>
    </source>
</evidence>
<evidence type="ECO:0000313" key="3">
    <source>
        <dbReference type="Proteomes" id="UP001341281"/>
    </source>
</evidence>
<gene>
    <name evidence="2" type="ORF">U9M48_011411</name>
</gene>
<keyword evidence="3" id="KW-1185">Reference proteome</keyword>
<evidence type="ECO:0000256" key="1">
    <source>
        <dbReference type="SAM" id="MobiDB-lite"/>
    </source>
</evidence>